<name>A0A821WM79_9BILA</name>
<feature type="compositionally biased region" description="Polar residues" evidence="1">
    <location>
        <begin position="75"/>
        <end position="87"/>
    </location>
</feature>
<feature type="compositionally biased region" description="Polar residues" evidence="1">
    <location>
        <begin position="54"/>
        <end position="68"/>
    </location>
</feature>
<dbReference type="AlphaFoldDB" id="A0A821WM79"/>
<evidence type="ECO:0000313" key="2">
    <source>
        <dbReference type="EMBL" id="CAF4926899.1"/>
    </source>
</evidence>
<proteinExistence type="predicted"/>
<sequence length="87" mass="10530">QPPQQQPHQQRKRQQKQQQPHQQRKRQQKQQQPPQQQPHQQRQQQRNLDKCIPQASSESNSIRISMRQTLFGRYNRSSTCGTTVDYR</sequence>
<evidence type="ECO:0000313" key="3">
    <source>
        <dbReference type="Proteomes" id="UP000663838"/>
    </source>
</evidence>
<accession>A0A821WM79</accession>
<reference evidence="2" key="1">
    <citation type="submission" date="2021-02" db="EMBL/GenBank/DDBJ databases">
        <authorList>
            <person name="Nowell W R."/>
        </authorList>
    </citation>
    <scope>NUCLEOTIDE SEQUENCE</scope>
</reference>
<comment type="caution">
    <text evidence="2">The sequence shown here is derived from an EMBL/GenBank/DDBJ whole genome shotgun (WGS) entry which is preliminary data.</text>
</comment>
<dbReference type="Proteomes" id="UP000663838">
    <property type="component" value="Unassembled WGS sequence"/>
</dbReference>
<organism evidence="2 3">
    <name type="scientific">Rotaria socialis</name>
    <dbReference type="NCBI Taxonomy" id="392032"/>
    <lineage>
        <taxon>Eukaryota</taxon>
        <taxon>Metazoa</taxon>
        <taxon>Spiralia</taxon>
        <taxon>Gnathifera</taxon>
        <taxon>Rotifera</taxon>
        <taxon>Eurotatoria</taxon>
        <taxon>Bdelloidea</taxon>
        <taxon>Philodinida</taxon>
        <taxon>Philodinidae</taxon>
        <taxon>Rotaria</taxon>
    </lineage>
</organism>
<feature type="non-terminal residue" evidence="2">
    <location>
        <position position="1"/>
    </location>
</feature>
<gene>
    <name evidence="2" type="ORF">TOA249_LOCUS32498</name>
</gene>
<feature type="compositionally biased region" description="Low complexity" evidence="1">
    <location>
        <begin position="29"/>
        <end position="46"/>
    </location>
</feature>
<evidence type="ECO:0000256" key="1">
    <source>
        <dbReference type="SAM" id="MobiDB-lite"/>
    </source>
</evidence>
<feature type="region of interest" description="Disordered" evidence="1">
    <location>
        <begin position="1"/>
        <end position="87"/>
    </location>
</feature>
<dbReference type="EMBL" id="CAJOBS010008081">
    <property type="protein sequence ID" value="CAF4926899.1"/>
    <property type="molecule type" value="Genomic_DNA"/>
</dbReference>
<protein>
    <submittedName>
        <fullName evidence="2">Uncharacterized protein</fullName>
    </submittedName>
</protein>